<dbReference type="AlphaFoldDB" id="A0A1U7D0H9"/>
<evidence type="ECO:0000313" key="3">
    <source>
        <dbReference type="Proteomes" id="UP000186559"/>
    </source>
</evidence>
<gene>
    <name evidence="2" type="ORF">Ga0080559_TMP861</name>
</gene>
<feature type="compositionally biased region" description="Basic residues" evidence="1">
    <location>
        <begin position="11"/>
        <end position="22"/>
    </location>
</feature>
<sequence>MSRCADAQHRQGLRRAGARRRGGGGAAPSWPAANSPPGYFLPEEGLVSRRCFFWPKISPPEAGRPSRPGRASGVGCCMISLPPRGP</sequence>
<proteinExistence type="predicted"/>
<dbReference type="KEGG" id="tpro:Ga0080559_TMP861"/>
<feature type="region of interest" description="Disordered" evidence="1">
    <location>
        <begin position="1"/>
        <end position="38"/>
    </location>
</feature>
<evidence type="ECO:0000313" key="2">
    <source>
        <dbReference type="EMBL" id="APX21657.1"/>
    </source>
</evidence>
<accession>A0A1U7D0H9</accession>
<organism evidence="2 3">
    <name type="scientific">Salipiger profundus</name>
    <dbReference type="NCBI Taxonomy" id="1229727"/>
    <lineage>
        <taxon>Bacteria</taxon>
        <taxon>Pseudomonadati</taxon>
        <taxon>Pseudomonadota</taxon>
        <taxon>Alphaproteobacteria</taxon>
        <taxon>Rhodobacterales</taxon>
        <taxon>Roseobacteraceae</taxon>
        <taxon>Salipiger</taxon>
    </lineage>
</organism>
<name>A0A1U7D0H9_9RHOB</name>
<keyword evidence="3" id="KW-1185">Reference proteome</keyword>
<evidence type="ECO:0000256" key="1">
    <source>
        <dbReference type="SAM" id="MobiDB-lite"/>
    </source>
</evidence>
<reference evidence="2 3" key="1">
    <citation type="submission" date="2016-03" db="EMBL/GenBank/DDBJ databases">
        <title>Deep-sea bacteria in the southern Pacific.</title>
        <authorList>
            <person name="Tang K."/>
        </authorList>
    </citation>
    <scope>NUCLEOTIDE SEQUENCE [LARGE SCALE GENOMIC DNA]</scope>
    <source>
        <strain evidence="2 3">JLT2016</strain>
    </source>
</reference>
<dbReference type="STRING" id="1229727.Ga0080559_TMP861"/>
<protein>
    <submittedName>
        <fullName evidence="2">Uncharacterized protein</fullName>
    </submittedName>
</protein>
<dbReference type="EMBL" id="CP014796">
    <property type="protein sequence ID" value="APX21657.1"/>
    <property type="molecule type" value="Genomic_DNA"/>
</dbReference>
<dbReference type="Proteomes" id="UP000186559">
    <property type="component" value="Chromosome"/>
</dbReference>
<feature type="region of interest" description="Disordered" evidence="1">
    <location>
        <begin position="58"/>
        <end position="86"/>
    </location>
</feature>